<evidence type="ECO:0000256" key="1">
    <source>
        <dbReference type="SAM" id="SignalP"/>
    </source>
</evidence>
<name>A0A6B0TUF8_IXORI</name>
<evidence type="ECO:0000313" key="2">
    <source>
        <dbReference type="EMBL" id="MXU83649.1"/>
    </source>
</evidence>
<feature type="chain" id="PRO_5025572353" evidence="1">
    <location>
        <begin position="22"/>
        <end position="76"/>
    </location>
</feature>
<sequence>MQNAWLMMCVLCMFVKTLVNANTMKKKMPSVFNDGHLCTLPILDWRNVYAVASFCAQLAVTSEEKKNVLYIPCTHL</sequence>
<dbReference type="AlphaFoldDB" id="A0A6B0TUF8"/>
<accession>A0A6B0TUF8</accession>
<dbReference type="EMBL" id="GIFC01001566">
    <property type="protein sequence ID" value="MXU83649.1"/>
    <property type="molecule type" value="Transcribed_RNA"/>
</dbReference>
<protein>
    <submittedName>
        <fullName evidence="2">Putative secreted protein</fullName>
    </submittedName>
</protein>
<keyword evidence="1" id="KW-0732">Signal</keyword>
<proteinExistence type="predicted"/>
<reference evidence="2" key="1">
    <citation type="submission" date="2019-12" db="EMBL/GenBank/DDBJ databases">
        <title>An insight into the sialome of adult female Ixodes ricinus ticks feeding for 6 days.</title>
        <authorList>
            <person name="Perner J."/>
            <person name="Ribeiro J.M.C."/>
        </authorList>
    </citation>
    <scope>NUCLEOTIDE SEQUENCE</scope>
    <source>
        <strain evidence="2">Semi-engorged</strain>
        <tissue evidence="2">Salivary glands</tissue>
    </source>
</reference>
<organism evidence="2">
    <name type="scientific">Ixodes ricinus</name>
    <name type="common">Common tick</name>
    <name type="synonym">Acarus ricinus</name>
    <dbReference type="NCBI Taxonomy" id="34613"/>
    <lineage>
        <taxon>Eukaryota</taxon>
        <taxon>Metazoa</taxon>
        <taxon>Ecdysozoa</taxon>
        <taxon>Arthropoda</taxon>
        <taxon>Chelicerata</taxon>
        <taxon>Arachnida</taxon>
        <taxon>Acari</taxon>
        <taxon>Parasitiformes</taxon>
        <taxon>Ixodida</taxon>
        <taxon>Ixodoidea</taxon>
        <taxon>Ixodidae</taxon>
        <taxon>Ixodinae</taxon>
        <taxon>Ixodes</taxon>
    </lineage>
</organism>
<feature type="signal peptide" evidence="1">
    <location>
        <begin position="1"/>
        <end position="21"/>
    </location>
</feature>